<dbReference type="GO" id="GO:0009252">
    <property type="term" value="P:peptidoglycan biosynthetic process"/>
    <property type="evidence" value="ECO:0007669"/>
    <property type="project" value="UniProtKB-UniRule"/>
</dbReference>
<dbReference type="EC" id="2.7.7.23" evidence="17"/>
<feature type="binding site" evidence="17">
    <location>
        <position position="388"/>
    </location>
    <ligand>
        <name>acetyl-CoA</name>
        <dbReference type="ChEBI" id="CHEBI:57288"/>
    </ligand>
</feature>
<evidence type="ECO:0000256" key="15">
    <source>
        <dbReference type="ARBA" id="ARBA00048493"/>
    </source>
</evidence>
<evidence type="ECO:0000256" key="4">
    <source>
        <dbReference type="ARBA" id="ARBA00022679"/>
    </source>
</evidence>
<dbReference type="HAMAP" id="MF_01631">
    <property type="entry name" value="GlmU"/>
    <property type="match status" value="1"/>
</dbReference>
<dbReference type="InterPro" id="IPR050065">
    <property type="entry name" value="GlmU-like"/>
</dbReference>
<keyword evidence="21" id="KW-1185">Reference proteome</keyword>
<feature type="binding site" evidence="17">
    <location>
        <position position="448"/>
    </location>
    <ligand>
        <name>acetyl-CoA</name>
        <dbReference type="ChEBI" id="CHEBI:57288"/>
    </ligand>
</feature>
<feature type="region of interest" description="Pyrophosphorylase" evidence="17">
    <location>
        <begin position="1"/>
        <end position="238"/>
    </location>
</feature>
<keyword evidence="9 17" id="KW-0133">Cell shape</keyword>
<evidence type="ECO:0000313" key="21">
    <source>
        <dbReference type="Proteomes" id="UP000218181"/>
    </source>
</evidence>
<comment type="cofactor">
    <cofactor evidence="17">
        <name>Mg(2+)</name>
        <dbReference type="ChEBI" id="CHEBI:18420"/>
    </cofactor>
    <text evidence="17">Binds 1 Mg(2+) ion per subunit.</text>
</comment>
<dbReference type="Proteomes" id="UP000218181">
    <property type="component" value="Unassembled WGS sequence"/>
</dbReference>
<evidence type="ECO:0000256" key="12">
    <source>
        <dbReference type="ARBA" id="ARBA00023315"/>
    </source>
</evidence>
<comment type="subcellular location">
    <subcellularLocation>
        <location evidence="17">Cytoplasm</location>
    </subcellularLocation>
</comment>
<keyword evidence="5 17" id="KW-0548">Nucleotidyltransferase</keyword>
<evidence type="ECO:0000256" key="11">
    <source>
        <dbReference type="ARBA" id="ARBA00023268"/>
    </source>
</evidence>
<comment type="pathway">
    <text evidence="1 17">Nucleotide-sugar biosynthesis; UDP-N-acetyl-alpha-D-glucosamine biosynthesis; N-acetyl-alpha-D-glucosamine 1-phosphate from alpha-D-glucosamine 6-phosphate (route II): step 2/2.</text>
</comment>
<comment type="pathway">
    <text evidence="2 17">Nucleotide-sugar biosynthesis; UDP-N-acetyl-alpha-D-glucosamine biosynthesis; UDP-N-acetyl-alpha-D-glucosamine from N-acetyl-alpha-D-glucosamine 1-phosphate: step 1/1.</text>
</comment>
<feature type="binding site" evidence="17">
    <location>
        <position position="236"/>
    </location>
    <ligand>
        <name>Mg(2+)</name>
        <dbReference type="ChEBI" id="CHEBI:18420"/>
    </ligand>
</feature>
<evidence type="ECO:0000256" key="13">
    <source>
        <dbReference type="ARBA" id="ARBA00023316"/>
    </source>
</evidence>
<dbReference type="GO" id="GO:0003977">
    <property type="term" value="F:UDP-N-acetylglucosamine diphosphorylase activity"/>
    <property type="evidence" value="ECO:0007669"/>
    <property type="project" value="UniProtKB-UniRule"/>
</dbReference>
<comment type="similarity">
    <text evidence="17">In the C-terminal section; belongs to the transferase hexapeptide repeat family.</text>
</comment>
<comment type="similarity">
    <text evidence="17">In the N-terminal section; belongs to the N-acetylglucosamine-1-phosphate uridyltransferase family.</text>
</comment>
<dbReference type="InterPro" id="IPR038009">
    <property type="entry name" value="GlmU_C_LbH"/>
</dbReference>
<evidence type="ECO:0000259" key="19">
    <source>
        <dbReference type="Pfam" id="PF25087"/>
    </source>
</evidence>
<comment type="caution">
    <text evidence="20">The sequence shown here is derived from an EMBL/GenBank/DDBJ whole genome shotgun (WGS) entry which is preliminary data.</text>
</comment>
<comment type="function">
    <text evidence="16 17">Catalyzes the last two sequential reactions in the de novo biosynthetic pathway for UDP-N-acetylglucosamine (UDP-GlcNAc). The C-terminal domain catalyzes the transfer of acetyl group from acetyl coenzyme A to glucosamine-1-phosphate (GlcN-1-P) to produce N-acetylglucosamine-1-phosphate (GlcNAc-1-P), which is converted into UDP-GlcNAc by the transfer of uridine 5-monophosphate (from uridine 5-triphosphate), a reaction catalyzed by the N-terminal domain.</text>
</comment>
<accession>A0A2A5RMF5</accession>
<feature type="binding site" evidence="17">
    <location>
        <begin position="86"/>
        <end position="87"/>
    </location>
    <ligand>
        <name>UDP-N-acetyl-alpha-D-glucosamine</name>
        <dbReference type="ChEBI" id="CHEBI:57705"/>
    </ligand>
</feature>
<feature type="domain" description="Nucleotidyl transferase" evidence="18">
    <location>
        <begin position="14"/>
        <end position="228"/>
    </location>
</feature>
<feature type="binding site" evidence="17">
    <location>
        <position position="81"/>
    </location>
    <ligand>
        <name>UDP-N-acetyl-alpha-D-glucosamine</name>
        <dbReference type="ChEBI" id="CHEBI:57705"/>
    </ligand>
</feature>
<feature type="binding site" evidence="17">
    <location>
        <position position="148"/>
    </location>
    <ligand>
        <name>UDP-N-acetyl-alpha-D-glucosamine</name>
        <dbReference type="ChEBI" id="CHEBI:57705"/>
    </ligand>
</feature>
<dbReference type="STRING" id="1291764.GCA_001311235_02102"/>
<feature type="binding site" evidence="17">
    <location>
        <begin position="17"/>
        <end position="20"/>
    </location>
    <ligand>
        <name>UDP-N-acetyl-alpha-D-glucosamine</name>
        <dbReference type="ChEBI" id="CHEBI:57705"/>
    </ligand>
</feature>
<comment type="catalytic activity">
    <reaction evidence="14 17">
        <text>alpha-D-glucosamine 1-phosphate + acetyl-CoA = N-acetyl-alpha-D-glucosamine 1-phosphate + CoA + H(+)</text>
        <dbReference type="Rhea" id="RHEA:13725"/>
        <dbReference type="ChEBI" id="CHEBI:15378"/>
        <dbReference type="ChEBI" id="CHEBI:57287"/>
        <dbReference type="ChEBI" id="CHEBI:57288"/>
        <dbReference type="ChEBI" id="CHEBI:57776"/>
        <dbReference type="ChEBI" id="CHEBI:58516"/>
        <dbReference type="EC" id="2.3.1.157"/>
    </reaction>
</comment>
<keyword evidence="4 17" id="KW-0808">Transferase</keyword>
<keyword evidence="11 17" id="KW-0511">Multifunctional enzyme</keyword>
<evidence type="ECO:0000256" key="9">
    <source>
        <dbReference type="ARBA" id="ARBA00022960"/>
    </source>
</evidence>
<dbReference type="GO" id="GO:0005737">
    <property type="term" value="C:cytoplasm"/>
    <property type="evidence" value="ECO:0007669"/>
    <property type="project" value="UniProtKB-SubCell"/>
</dbReference>
<dbReference type="GO" id="GO:0016020">
    <property type="term" value="C:membrane"/>
    <property type="evidence" value="ECO:0007669"/>
    <property type="project" value="GOC"/>
</dbReference>
<dbReference type="EMBL" id="JXJU01000004">
    <property type="protein sequence ID" value="PCS00472.1"/>
    <property type="molecule type" value="Genomic_DNA"/>
</dbReference>
<dbReference type="CDD" id="cd02540">
    <property type="entry name" value="GT2_GlmU_N_bac"/>
    <property type="match status" value="1"/>
</dbReference>
<protein>
    <recommendedName>
        <fullName evidence="17">Bifunctional protein GlmU</fullName>
    </recommendedName>
    <domain>
        <recommendedName>
            <fullName evidence="17">UDP-N-acetylglucosamine pyrophosphorylase</fullName>
            <ecNumber evidence="17">2.7.7.23</ecNumber>
        </recommendedName>
        <alternativeName>
            <fullName evidence="17">N-acetylglucosamine-1-phosphate uridyltransferase</fullName>
        </alternativeName>
    </domain>
    <domain>
        <recommendedName>
            <fullName evidence="17">Glucosamine-1-phosphate N-acetyltransferase</fullName>
            <ecNumber evidence="17">2.3.1.157</ecNumber>
        </recommendedName>
    </domain>
</protein>
<dbReference type="AlphaFoldDB" id="A0A2A5RMF5"/>
<feature type="binding site" evidence="17">
    <location>
        <position position="374"/>
    </location>
    <ligand>
        <name>UDP-N-acetyl-alpha-D-glucosamine</name>
        <dbReference type="ChEBI" id="CHEBI:57705"/>
    </ligand>
</feature>
<feature type="binding site" evidence="17">
    <location>
        <begin position="394"/>
        <end position="395"/>
    </location>
    <ligand>
        <name>acetyl-CoA</name>
        <dbReference type="ChEBI" id="CHEBI:57288"/>
    </ligand>
</feature>
<feature type="binding site" evidence="17">
    <location>
        <position position="359"/>
    </location>
    <ligand>
        <name>UDP-N-acetyl-alpha-D-glucosamine</name>
        <dbReference type="ChEBI" id="CHEBI:57705"/>
    </ligand>
</feature>
<dbReference type="InterPro" id="IPR005882">
    <property type="entry name" value="Bifunctional_GlmU"/>
</dbReference>
<feature type="binding site" evidence="17">
    <location>
        <position position="413"/>
    </location>
    <ligand>
        <name>acetyl-CoA</name>
        <dbReference type="ChEBI" id="CHEBI:57288"/>
    </ligand>
</feature>
<evidence type="ECO:0000256" key="14">
    <source>
        <dbReference type="ARBA" id="ARBA00048247"/>
    </source>
</evidence>
<dbReference type="InterPro" id="IPR056729">
    <property type="entry name" value="GMPPB_C"/>
</dbReference>
<evidence type="ECO:0000313" key="20">
    <source>
        <dbReference type="EMBL" id="PCS00472.1"/>
    </source>
</evidence>
<evidence type="ECO:0000259" key="18">
    <source>
        <dbReference type="Pfam" id="PF00483"/>
    </source>
</evidence>
<keyword evidence="6 17" id="KW-0479">Metal-binding</keyword>
<evidence type="ECO:0000256" key="16">
    <source>
        <dbReference type="ARBA" id="ARBA00049628"/>
    </source>
</evidence>
<dbReference type="SUPFAM" id="SSF53448">
    <property type="entry name" value="Nucleotide-diphospho-sugar transferases"/>
    <property type="match status" value="1"/>
</dbReference>
<keyword evidence="12 17" id="KW-0012">Acyltransferase</keyword>
<feature type="binding site" evidence="17">
    <location>
        <position position="178"/>
    </location>
    <ligand>
        <name>UDP-N-acetyl-alpha-D-glucosamine</name>
        <dbReference type="ChEBI" id="CHEBI:57705"/>
    </ligand>
</feature>
<dbReference type="InterPro" id="IPR011004">
    <property type="entry name" value="Trimer_LpxA-like_sf"/>
</dbReference>
<evidence type="ECO:0000256" key="8">
    <source>
        <dbReference type="ARBA" id="ARBA00022842"/>
    </source>
</evidence>
<comment type="catalytic activity">
    <reaction evidence="15 17">
        <text>N-acetyl-alpha-D-glucosamine 1-phosphate + UTP + H(+) = UDP-N-acetyl-alpha-D-glucosamine + diphosphate</text>
        <dbReference type="Rhea" id="RHEA:13509"/>
        <dbReference type="ChEBI" id="CHEBI:15378"/>
        <dbReference type="ChEBI" id="CHEBI:33019"/>
        <dbReference type="ChEBI" id="CHEBI:46398"/>
        <dbReference type="ChEBI" id="CHEBI:57705"/>
        <dbReference type="ChEBI" id="CHEBI:57776"/>
        <dbReference type="EC" id="2.7.7.23"/>
    </reaction>
</comment>
<dbReference type="UniPathway" id="UPA00973"/>
<gene>
    <name evidence="17" type="primary">glmU</name>
    <name evidence="20" type="ORF">RT41_GL001359</name>
</gene>
<evidence type="ECO:0000256" key="6">
    <source>
        <dbReference type="ARBA" id="ARBA00022723"/>
    </source>
</evidence>
<keyword evidence="7 17" id="KW-0677">Repeat</keyword>
<name>A0A2A5RMF5_9LACT</name>
<dbReference type="GO" id="GO:0009245">
    <property type="term" value="P:lipid A biosynthetic process"/>
    <property type="evidence" value="ECO:0007669"/>
    <property type="project" value="UniProtKB-UniRule"/>
</dbReference>
<keyword evidence="13 17" id="KW-0961">Cell wall biogenesis/degradation</keyword>
<dbReference type="PANTHER" id="PTHR43584">
    <property type="entry name" value="NUCLEOTIDYL TRANSFERASE"/>
    <property type="match status" value="1"/>
</dbReference>
<feature type="binding site" evidence="17">
    <location>
        <position position="341"/>
    </location>
    <ligand>
        <name>UDP-N-acetyl-alpha-D-glucosamine</name>
        <dbReference type="ChEBI" id="CHEBI:57705"/>
    </ligand>
</feature>
<reference evidence="20 21" key="1">
    <citation type="submission" date="2014-12" db="EMBL/GenBank/DDBJ databases">
        <title>Draft genome sequences of 10 type strains of Lactococcus.</title>
        <authorList>
            <person name="Sun Z."/>
            <person name="Zhong Z."/>
            <person name="Liu W."/>
            <person name="Zhang W."/>
            <person name="Zhang H."/>
        </authorList>
    </citation>
    <scope>NUCLEOTIDE SEQUENCE [LARGE SCALE GENOMIC DNA]</scope>
    <source>
        <strain evidence="20 21">JCM 16395</strain>
    </source>
</reference>
<organism evidence="20 21">
    <name type="scientific">Lactococcus fujiensis JCM 16395</name>
    <dbReference type="NCBI Taxonomy" id="1291764"/>
    <lineage>
        <taxon>Bacteria</taxon>
        <taxon>Bacillati</taxon>
        <taxon>Bacillota</taxon>
        <taxon>Bacilli</taxon>
        <taxon>Lactobacillales</taxon>
        <taxon>Streptococcaceae</taxon>
        <taxon>Lactococcus</taxon>
    </lineage>
</organism>
<dbReference type="Pfam" id="PF00483">
    <property type="entry name" value="NTP_transferase"/>
    <property type="match status" value="1"/>
</dbReference>
<comment type="caution">
    <text evidence="17">Lacks conserved residue(s) required for the propagation of feature annotation.</text>
</comment>
<dbReference type="GO" id="GO:0006048">
    <property type="term" value="P:UDP-N-acetylglucosamine biosynthetic process"/>
    <property type="evidence" value="ECO:0007669"/>
    <property type="project" value="UniProtKB-UniPathway"/>
</dbReference>
<feature type="binding site" evidence="17">
    <location>
        <position position="431"/>
    </location>
    <ligand>
        <name>acetyl-CoA</name>
        <dbReference type="ChEBI" id="CHEBI:57288"/>
    </ligand>
</feature>
<dbReference type="SUPFAM" id="SSF51161">
    <property type="entry name" value="Trimeric LpxA-like enzymes"/>
    <property type="match status" value="1"/>
</dbReference>
<dbReference type="EC" id="2.3.1.157" evidence="17"/>
<keyword evidence="8 17" id="KW-0460">Magnesium</keyword>
<dbReference type="Gene3D" id="3.90.550.10">
    <property type="entry name" value="Spore Coat Polysaccharide Biosynthesis Protein SpsA, Chain A"/>
    <property type="match status" value="1"/>
</dbReference>
<feature type="binding site" evidence="17">
    <location>
        <position position="385"/>
    </location>
    <ligand>
        <name>UDP-N-acetyl-alpha-D-glucosamine</name>
        <dbReference type="ChEBI" id="CHEBI:57705"/>
    </ligand>
</feature>
<proteinExistence type="inferred from homology"/>
<dbReference type="InterPro" id="IPR005835">
    <property type="entry name" value="NTP_transferase_dom"/>
</dbReference>
<keyword evidence="10 17" id="KW-0573">Peptidoglycan synthesis</keyword>
<evidence type="ECO:0000256" key="10">
    <source>
        <dbReference type="ARBA" id="ARBA00022984"/>
    </source>
</evidence>
<evidence type="ECO:0000256" key="2">
    <source>
        <dbReference type="ARBA" id="ARBA00005208"/>
    </source>
</evidence>
<evidence type="ECO:0000256" key="3">
    <source>
        <dbReference type="ARBA" id="ARBA00022490"/>
    </source>
</evidence>
<comment type="subunit">
    <text evidence="17">Homotrimer.</text>
</comment>
<dbReference type="UniPathway" id="UPA00113">
    <property type="reaction ID" value="UER00532"/>
</dbReference>
<keyword evidence="3 17" id="KW-0963">Cytoplasm</keyword>
<feature type="binding site" evidence="17">
    <location>
        <position position="163"/>
    </location>
    <ligand>
        <name>UDP-N-acetyl-alpha-D-glucosamine</name>
        <dbReference type="ChEBI" id="CHEBI:57705"/>
    </ligand>
</feature>
<dbReference type="InterPro" id="IPR029044">
    <property type="entry name" value="Nucleotide-diphossugar_trans"/>
</dbReference>
<dbReference type="NCBIfam" id="NF010934">
    <property type="entry name" value="PRK14354.1"/>
    <property type="match status" value="1"/>
</dbReference>
<evidence type="ECO:0000256" key="1">
    <source>
        <dbReference type="ARBA" id="ARBA00005166"/>
    </source>
</evidence>
<evidence type="ECO:0000256" key="5">
    <source>
        <dbReference type="ARBA" id="ARBA00022695"/>
    </source>
</evidence>
<feature type="active site" description="Proton acceptor" evidence="17">
    <location>
        <position position="371"/>
    </location>
</feature>
<dbReference type="Pfam" id="PF25087">
    <property type="entry name" value="GMPPB_C"/>
    <property type="match status" value="1"/>
</dbReference>
<dbReference type="GO" id="GO:0071555">
    <property type="term" value="P:cell wall organization"/>
    <property type="evidence" value="ECO:0007669"/>
    <property type="project" value="UniProtKB-KW"/>
</dbReference>
<feature type="domain" description="Mannose-1-phosphate guanyltransferase C-terminal" evidence="19">
    <location>
        <begin position="273"/>
        <end position="362"/>
    </location>
</feature>
<dbReference type="PANTHER" id="PTHR43584:SF3">
    <property type="entry name" value="BIFUNCTIONAL PROTEIN GLMU"/>
    <property type="match status" value="1"/>
</dbReference>
<dbReference type="CDD" id="cd03353">
    <property type="entry name" value="LbH_GlmU_C"/>
    <property type="match status" value="1"/>
</dbReference>
<comment type="pathway">
    <text evidence="17">Bacterial outer membrane biogenesis; LPS lipid A biosynthesis.</text>
</comment>
<dbReference type="GO" id="GO:0000287">
    <property type="term" value="F:magnesium ion binding"/>
    <property type="evidence" value="ECO:0007669"/>
    <property type="project" value="UniProtKB-UniRule"/>
</dbReference>
<dbReference type="GO" id="GO:0000902">
    <property type="term" value="P:cell morphogenesis"/>
    <property type="evidence" value="ECO:0007669"/>
    <property type="project" value="UniProtKB-UniRule"/>
</dbReference>
<evidence type="ECO:0000256" key="17">
    <source>
        <dbReference type="HAMAP-Rule" id="MF_01631"/>
    </source>
</evidence>
<feature type="binding site" evidence="17">
    <location>
        <position position="236"/>
    </location>
    <ligand>
        <name>UDP-N-acetyl-alpha-D-glucosamine</name>
        <dbReference type="ChEBI" id="CHEBI:57705"/>
    </ligand>
</feature>
<evidence type="ECO:0000256" key="7">
    <source>
        <dbReference type="ARBA" id="ARBA00022737"/>
    </source>
</evidence>
<feature type="region of interest" description="Linker" evidence="17">
    <location>
        <begin position="239"/>
        <end position="259"/>
    </location>
</feature>
<sequence length="467" mass="50474">MFELKGEVSMNKYAIILAAGKGTRMKSKLPKVLHEVAGKTMLGHVLASVSSLETEKNIVIVGHEADRVIATLPKGTNFVKQSEQLGTGHAVKIAADLLADKEGTTLVIAGDTPLIKGETLKALLQYHESHKATATILTAITPEPTGYGRIVRGKDHTVEKIVEQKDASELEKAITEINTGTFVFDNKSLFKALNEITTDNAQGEYYLTDVIEIFKKANKTVDAYILKDFDESLGVNDRVALAQAEKIMRQRINTQHMINGVTLIDPESTYIDSDVTIGAETVIEGNVVIKGKTVIFNNVHITNGSRIIDSEIHSDSEIRNSTIENSRMSVGSNVGPYAHLRPGTVLSEEVHVGNFVEIKGSTLGKGTKAGHLTYIGNATVGEKVNFGAGTITANYDGRNKFNTEIDDFAFIGSNSTIIAPIHIGKNGLTAAGSVITEDVPDESIAIARGRQVNKIGRAKKMPHYRGK</sequence>
<dbReference type="Gene3D" id="2.160.10.10">
    <property type="entry name" value="Hexapeptide repeat proteins"/>
    <property type="match status" value="1"/>
</dbReference>
<dbReference type="GO" id="GO:0008360">
    <property type="term" value="P:regulation of cell shape"/>
    <property type="evidence" value="ECO:0007669"/>
    <property type="project" value="UniProtKB-KW"/>
</dbReference>
<feature type="binding site" evidence="17">
    <location>
        <position position="111"/>
    </location>
    <ligand>
        <name>Mg(2+)</name>
        <dbReference type="ChEBI" id="CHEBI:18420"/>
    </ligand>
</feature>
<dbReference type="NCBIfam" id="TIGR01173">
    <property type="entry name" value="glmU"/>
    <property type="match status" value="1"/>
</dbReference>
<feature type="region of interest" description="N-acetyltransferase" evidence="17">
    <location>
        <begin position="260"/>
        <end position="467"/>
    </location>
</feature>
<feature type="binding site" evidence="17">
    <location>
        <position position="31"/>
    </location>
    <ligand>
        <name>UDP-N-acetyl-alpha-D-glucosamine</name>
        <dbReference type="ChEBI" id="CHEBI:57705"/>
    </ligand>
</feature>
<dbReference type="GO" id="GO:0019134">
    <property type="term" value="F:glucosamine-1-phosphate N-acetyltransferase activity"/>
    <property type="evidence" value="ECO:0007669"/>
    <property type="project" value="UniProtKB-UniRule"/>
</dbReference>